<sequence>MCSHWPAHYHQPVSQLESEWVNAGSFFASEFKFLLCCQRTSALFDCHIQRPLHGPGVDFGLLASSISELRSVLEYLMFAVDQQGVVSSKVGHNPPSSGAQPSLPQAGLKQPKCVQTRPSDPCPAS</sequence>
<name>A0ACC2AP55_DIPCM</name>
<protein>
    <submittedName>
        <fullName evidence="1">Uncharacterized protein</fullName>
    </submittedName>
</protein>
<dbReference type="Proteomes" id="UP001162992">
    <property type="component" value="Chromosome 20"/>
</dbReference>
<evidence type="ECO:0000313" key="2">
    <source>
        <dbReference type="Proteomes" id="UP001162992"/>
    </source>
</evidence>
<comment type="caution">
    <text evidence="1">The sequence shown here is derived from an EMBL/GenBank/DDBJ whole genome shotgun (WGS) entry which is preliminary data.</text>
</comment>
<dbReference type="EMBL" id="CM055111">
    <property type="protein sequence ID" value="KAJ7519282.1"/>
    <property type="molecule type" value="Genomic_DNA"/>
</dbReference>
<accession>A0ACC2AP55</accession>
<proteinExistence type="predicted"/>
<keyword evidence="2" id="KW-1185">Reference proteome</keyword>
<reference evidence="2" key="1">
    <citation type="journal article" date="2024" name="Proc. Natl. Acad. Sci. U.S.A.">
        <title>Extraordinary preservation of gene collinearity over three hundred million years revealed in homosporous lycophytes.</title>
        <authorList>
            <person name="Li C."/>
            <person name="Wickell D."/>
            <person name="Kuo L.Y."/>
            <person name="Chen X."/>
            <person name="Nie B."/>
            <person name="Liao X."/>
            <person name="Peng D."/>
            <person name="Ji J."/>
            <person name="Jenkins J."/>
            <person name="Williams M."/>
            <person name="Shu S."/>
            <person name="Plott C."/>
            <person name="Barry K."/>
            <person name="Rajasekar S."/>
            <person name="Grimwood J."/>
            <person name="Han X."/>
            <person name="Sun S."/>
            <person name="Hou Z."/>
            <person name="He W."/>
            <person name="Dai G."/>
            <person name="Sun C."/>
            <person name="Schmutz J."/>
            <person name="Leebens-Mack J.H."/>
            <person name="Li F.W."/>
            <person name="Wang L."/>
        </authorList>
    </citation>
    <scope>NUCLEOTIDE SEQUENCE [LARGE SCALE GENOMIC DNA]</scope>
    <source>
        <strain evidence="2">cv. PW_Plant_1</strain>
    </source>
</reference>
<organism evidence="1 2">
    <name type="scientific">Diphasiastrum complanatum</name>
    <name type="common">Issler's clubmoss</name>
    <name type="synonym">Lycopodium complanatum</name>
    <dbReference type="NCBI Taxonomy" id="34168"/>
    <lineage>
        <taxon>Eukaryota</taxon>
        <taxon>Viridiplantae</taxon>
        <taxon>Streptophyta</taxon>
        <taxon>Embryophyta</taxon>
        <taxon>Tracheophyta</taxon>
        <taxon>Lycopodiopsida</taxon>
        <taxon>Lycopodiales</taxon>
        <taxon>Lycopodiaceae</taxon>
        <taxon>Lycopodioideae</taxon>
        <taxon>Diphasiastrum</taxon>
    </lineage>
</organism>
<gene>
    <name evidence="1" type="ORF">O6H91_20G031500</name>
</gene>
<evidence type="ECO:0000313" key="1">
    <source>
        <dbReference type="EMBL" id="KAJ7519282.1"/>
    </source>
</evidence>